<reference evidence="2 3" key="1">
    <citation type="submission" date="2016-06" db="EMBL/GenBank/DDBJ databases">
        <title>The sequenced genome of the ice-adhering bacterium Marinomonas primoryensis, from Antarctica.</title>
        <authorList>
            <person name="Graham L."/>
            <person name="Vance T.D.R."/>
            <person name="Davies P.L."/>
        </authorList>
    </citation>
    <scope>NUCLEOTIDE SEQUENCE [LARGE SCALE GENOMIC DNA]</scope>
    <source>
        <strain evidence="2 3">AceL</strain>
    </source>
</reference>
<dbReference type="OrthoDB" id="7845888at2"/>
<accession>A0A2Z4PMQ8</accession>
<evidence type="ECO:0000313" key="3">
    <source>
        <dbReference type="Proteomes" id="UP000249898"/>
    </source>
</evidence>
<keyword evidence="2" id="KW-0808">Transferase</keyword>
<name>A0A2Z4PMQ8_9GAMM</name>
<protein>
    <submittedName>
        <fullName evidence="2">Acetyltransferase</fullName>
    </submittedName>
</protein>
<dbReference type="Proteomes" id="UP000249898">
    <property type="component" value="Chromosome"/>
</dbReference>
<dbReference type="SUPFAM" id="SSF55729">
    <property type="entry name" value="Acyl-CoA N-acyltransferases (Nat)"/>
    <property type="match status" value="1"/>
</dbReference>
<sequence>MNTFYPRAEQVPSLWFPLVKKFYQEHYPSGKPNKADPIWVIRHNGKILCAVRLKQYSGVQLLTAMVTEPSHRKTGLGSHLINSIQPALNAMPSYCFAFTHLVPFYSANHFTTICVEMLPEELASRFRAYVAQGRNLTPMCYDFIEKSLNHP</sequence>
<organism evidence="2 3">
    <name type="scientific">Marinomonas primoryensis</name>
    <dbReference type="NCBI Taxonomy" id="178399"/>
    <lineage>
        <taxon>Bacteria</taxon>
        <taxon>Pseudomonadati</taxon>
        <taxon>Pseudomonadota</taxon>
        <taxon>Gammaproteobacteria</taxon>
        <taxon>Oceanospirillales</taxon>
        <taxon>Oceanospirillaceae</taxon>
        <taxon>Marinomonas</taxon>
    </lineage>
</organism>
<dbReference type="CDD" id="cd04301">
    <property type="entry name" value="NAT_SF"/>
    <property type="match status" value="1"/>
</dbReference>
<dbReference type="EMBL" id="CP016181">
    <property type="protein sequence ID" value="AWX98880.1"/>
    <property type="molecule type" value="Genomic_DNA"/>
</dbReference>
<evidence type="ECO:0000259" key="1">
    <source>
        <dbReference type="Pfam" id="PF13508"/>
    </source>
</evidence>
<dbReference type="AlphaFoldDB" id="A0A2Z4PMQ8"/>
<evidence type="ECO:0000313" key="2">
    <source>
        <dbReference type="EMBL" id="AWX98880.1"/>
    </source>
</evidence>
<gene>
    <name evidence="2" type="ORF">A8139_01875</name>
</gene>
<feature type="domain" description="N-acetyltransferase" evidence="1">
    <location>
        <begin position="37"/>
        <end position="111"/>
    </location>
</feature>
<proteinExistence type="predicted"/>
<dbReference type="Gene3D" id="3.40.630.30">
    <property type="match status" value="1"/>
</dbReference>
<dbReference type="GO" id="GO:0016747">
    <property type="term" value="F:acyltransferase activity, transferring groups other than amino-acyl groups"/>
    <property type="evidence" value="ECO:0007669"/>
    <property type="project" value="InterPro"/>
</dbReference>
<dbReference type="InterPro" id="IPR016181">
    <property type="entry name" value="Acyl_CoA_acyltransferase"/>
</dbReference>
<dbReference type="Pfam" id="PF13508">
    <property type="entry name" value="Acetyltransf_7"/>
    <property type="match status" value="1"/>
</dbReference>
<dbReference type="RefSeq" id="WP_112135201.1">
    <property type="nucleotide sequence ID" value="NZ_CP016181.1"/>
</dbReference>
<dbReference type="InterPro" id="IPR000182">
    <property type="entry name" value="GNAT_dom"/>
</dbReference>